<evidence type="ECO:0000313" key="10">
    <source>
        <dbReference type="EMBL" id="PTM59131.1"/>
    </source>
</evidence>
<protein>
    <submittedName>
        <fullName evidence="10">Spore germination protein KC</fullName>
    </submittedName>
</protein>
<dbReference type="InterPro" id="IPR008844">
    <property type="entry name" value="Spore_GerAC-like"/>
</dbReference>
<sequence length="372" mass="42160">MHLHKWVVLVVILSLLPGCWDAREIENRSSVVATAIDTHPQGYEVTVQIPVPMKIAGSGGQGGSDGGQGAVDILSAHGSTLSDAFDKIRYQSNQDIFFGNNRLVLIGEKLAKRGIDPMLDFIRRSPEVRRRQWTVVVKGKAKDSLRVNTKLEQIPMEYILSMLEEGIKDGIFLREGLNDFLEDLTNPAKDPALNYLAITNGQIKWLGLALFHGEKMKGLFDRKVTRAVIQVKYGDLGESTDASCVKVPGEIVFDPKKLKRNITTHEVDGKPKIRVEVEVEGKVVERDCNMRLDEPKNLAILEKSIKREYEVRTRHAIKRAQKLGTDVFNFGDIIRTHHPRLWKKIDWNKEFPRVDVDVVYHVVIRRIGMQAR</sequence>
<gene>
    <name evidence="10" type="ORF">C8J48_1733</name>
</gene>
<proteinExistence type="inferred from homology"/>
<dbReference type="RefSeq" id="WP_107725857.1">
    <property type="nucleotide sequence ID" value="NZ_PZZP01000001.1"/>
</dbReference>
<dbReference type="Pfam" id="PF05504">
    <property type="entry name" value="Spore_GerAC"/>
    <property type="match status" value="1"/>
</dbReference>
<evidence type="ECO:0000256" key="5">
    <source>
        <dbReference type="ARBA" id="ARBA00023136"/>
    </source>
</evidence>
<evidence type="ECO:0000259" key="9">
    <source>
        <dbReference type="Pfam" id="PF25198"/>
    </source>
</evidence>
<keyword evidence="3" id="KW-0309">Germination</keyword>
<feature type="domain" description="Spore germination GerAC-like C-terminal" evidence="8">
    <location>
        <begin position="207"/>
        <end position="368"/>
    </location>
</feature>
<dbReference type="PANTHER" id="PTHR35789">
    <property type="entry name" value="SPORE GERMINATION PROTEIN B3"/>
    <property type="match status" value="1"/>
</dbReference>
<comment type="caution">
    <text evidence="10">The sequence shown here is derived from an EMBL/GenBank/DDBJ whole genome shotgun (WGS) entry which is preliminary data.</text>
</comment>
<evidence type="ECO:0000256" key="6">
    <source>
        <dbReference type="ARBA" id="ARBA00023139"/>
    </source>
</evidence>
<name>A0A2T4ZB68_9BACL</name>
<dbReference type="EMBL" id="PZZP01000001">
    <property type="protein sequence ID" value="PTM59131.1"/>
    <property type="molecule type" value="Genomic_DNA"/>
</dbReference>
<dbReference type="Pfam" id="PF25198">
    <property type="entry name" value="Spore_GerAC_N"/>
    <property type="match status" value="1"/>
</dbReference>
<reference evidence="10 11" key="1">
    <citation type="submission" date="2018-04" db="EMBL/GenBank/DDBJ databases">
        <title>Genomic Encyclopedia of Archaeal and Bacterial Type Strains, Phase II (KMG-II): from individual species to whole genera.</title>
        <authorList>
            <person name="Goeker M."/>
        </authorList>
    </citation>
    <scope>NUCLEOTIDE SEQUENCE [LARGE SCALE GENOMIC DNA]</scope>
    <source>
        <strain evidence="10 11">DSM 45169</strain>
    </source>
</reference>
<dbReference type="InterPro" id="IPR046953">
    <property type="entry name" value="Spore_GerAC-like_C"/>
</dbReference>
<organism evidence="10 11">
    <name type="scientific">Desmospora activa DSM 45169</name>
    <dbReference type="NCBI Taxonomy" id="1121389"/>
    <lineage>
        <taxon>Bacteria</taxon>
        <taxon>Bacillati</taxon>
        <taxon>Bacillota</taxon>
        <taxon>Bacilli</taxon>
        <taxon>Bacillales</taxon>
        <taxon>Thermoactinomycetaceae</taxon>
        <taxon>Desmospora</taxon>
    </lineage>
</organism>
<comment type="similarity">
    <text evidence="2">Belongs to the GerABKC lipoprotein family.</text>
</comment>
<evidence type="ECO:0000256" key="7">
    <source>
        <dbReference type="ARBA" id="ARBA00023288"/>
    </source>
</evidence>
<dbReference type="GO" id="GO:0016020">
    <property type="term" value="C:membrane"/>
    <property type="evidence" value="ECO:0007669"/>
    <property type="project" value="UniProtKB-SubCell"/>
</dbReference>
<dbReference type="Gene3D" id="3.30.300.210">
    <property type="entry name" value="Nutrient germinant receptor protein C, domain 3"/>
    <property type="match status" value="1"/>
</dbReference>
<evidence type="ECO:0000313" key="11">
    <source>
        <dbReference type="Proteomes" id="UP000241639"/>
    </source>
</evidence>
<dbReference type="NCBIfam" id="TIGR02887">
    <property type="entry name" value="spore_ger_x_C"/>
    <property type="match status" value="1"/>
</dbReference>
<keyword evidence="5" id="KW-0472">Membrane</keyword>
<evidence type="ECO:0000256" key="3">
    <source>
        <dbReference type="ARBA" id="ARBA00022544"/>
    </source>
</evidence>
<accession>A0A2T4ZB68</accession>
<comment type="subcellular location">
    <subcellularLocation>
        <location evidence="1">Membrane</location>
        <topology evidence="1">Lipid-anchor</topology>
    </subcellularLocation>
</comment>
<evidence type="ECO:0000256" key="1">
    <source>
        <dbReference type="ARBA" id="ARBA00004635"/>
    </source>
</evidence>
<evidence type="ECO:0000256" key="2">
    <source>
        <dbReference type="ARBA" id="ARBA00007886"/>
    </source>
</evidence>
<feature type="domain" description="Spore germination protein N-terminal" evidence="9">
    <location>
        <begin position="21"/>
        <end position="197"/>
    </location>
</feature>
<dbReference type="GO" id="GO:0009847">
    <property type="term" value="P:spore germination"/>
    <property type="evidence" value="ECO:0007669"/>
    <property type="project" value="InterPro"/>
</dbReference>
<dbReference type="Proteomes" id="UP000241639">
    <property type="component" value="Unassembled WGS sequence"/>
</dbReference>
<evidence type="ECO:0000259" key="8">
    <source>
        <dbReference type="Pfam" id="PF05504"/>
    </source>
</evidence>
<dbReference type="InterPro" id="IPR057336">
    <property type="entry name" value="GerAC_N"/>
</dbReference>
<keyword evidence="4" id="KW-0732">Signal</keyword>
<dbReference type="InterPro" id="IPR038501">
    <property type="entry name" value="Spore_GerAC_C_sf"/>
</dbReference>
<evidence type="ECO:0000256" key="4">
    <source>
        <dbReference type="ARBA" id="ARBA00022729"/>
    </source>
</evidence>
<dbReference type="PANTHER" id="PTHR35789:SF1">
    <property type="entry name" value="SPORE GERMINATION PROTEIN B3"/>
    <property type="match status" value="1"/>
</dbReference>
<keyword evidence="7" id="KW-0449">Lipoprotein</keyword>
<dbReference type="OrthoDB" id="2370124at2"/>
<keyword evidence="6" id="KW-0564">Palmitate</keyword>
<dbReference type="AlphaFoldDB" id="A0A2T4ZB68"/>
<keyword evidence="11" id="KW-1185">Reference proteome</keyword>